<dbReference type="OrthoDB" id="7356530at2"/>
<sequence>MDGVVVARALHVLSVVVWIGGLSMATTVALPAVRDGKPGGDRLQAFQAIQSRFVWQARMAVLLVGLTGLYMVERLGLWERFRSTQFWWMHAMVGLWLLFALILFVAEPLVLHRHFHRWAAARPDAAFAWLHRAHWLLWALGLVTVFGATAGSHGWSMF</sequence>
<feature type="transmembrane region" description="Helical" evidence="1">
    <location>
        <begin position="53"/>
        <end position="72"/>
    </location>
</feature>
<dbReference type="KEGG" id="hadh:FRZ61_47790"/>
<keyword evidence="1" id="KW-0472">Membrane</keyword>
<organism evidence="2 3">
    <name type="scientific">Hypericibacter adhaerens</name>
    <dbReference type="NCBI Taxonomy" id="2602016"/>
    <lineage>
        <taxon>Bacteria</taxon>
        <taxon>Pseudomonadati</taxon>
        <taxon>Pseudomonadota</taxon>
        <taxon>Alphaproteobacteria</taxon>
        <taxon>Rhodospirillales</taxon>
        <taxon>Dongiaceae</taxon>
        <taxon>Hypericibacter</taxon>
    </lineage>
</organism>
<accession>A0A5J6N5X9</accession>
<keyword evidence="1" id="KW-0812">Transmembrane</keyword>
<evidence type="ECO:0000313" key="2">
    <source>
        <dbReference type="EMBL" id="QEX24837.1"/>
    </source>
</evidence>
<protein>
    <recommendedName>
        <fullName evidence="4">Copper resistance protein D domain-containing protein</fullName>
    </recommendedName>
</protein>
<keyword evidence="1" id="KW-1133">Transmembrane helix</keyword>
<evidence type="ECO:0000313" key="3">
    <source>
        <dbReference type="Proteomes" id="UP000325797"/>
    </source>
</evidence>
<feature type="transmembrane region" description="Helical" evidence="1">
    <location>
        <begin position="93"/>
        <end position="115"/>
    </location>
</feature>
<name>A0A5J6N5X9_9PROT</name>
<gene>
    <name evidence="2" type="ORF">FRZ61_47790</name>
</gene>
<dbReference type="AlphaFoldDB" id="A0A5J6N5X9"/>
<keyword evidence="3" id="KW-1185">Reference proteome</keyword>
<evidence type="ECO:0008006" key="4">
    <source>
        <dbReference type="Google" id="ProtNLM"/>
    </source>
</evidence>
<dbReference type="Proteomes" id="UP000325797">
    <property type="component" value="Chromosome"/>
</dbReference>
<feature type="transmembrane region" description="Helical" evidence="1">
    <location>
        <begin position="12"/>
        <end position="33"/>
    </location>
</feature>
<evidence type="ECO:0000256" key="1">
    <source>
        <dbReference type="SAM" id="Phobius"/>
    </source>
</evidence>
<feature type="transmembrane region" description="Helical" evidence="1">
    <location>
        <begin position="135"/>
        <end position="155"/>
    </location>
</feature>
<dbReference type="RefSeq" id="WP_151120104.1">
    <property type="nucleotide sequence ID" value="NZ_CP042582.1"/>
</dbReference>
<reference evidence="2 3" key="1">
    <citation type="submission" date="2019-08" db="EMBL/GenBank/DDBJ databases">
        <title>Hyperibacter terrae gen. nov., sp. nov. and Hyperibacter viscosus sp. nov., two new members in the family Rhodospirillaceae isolated from the rhizosphere of Hypericum perforatum.</title>
        <authorList>
            <person name="Noviana Z."/>
        </authorList>
    </citation>
    <scope>NUCLEOTIDE SEQUENCE [LARGE SCALE GENOMIC DNA]</scope>
    <source>
        <strain evidence="2 3">R5959</strain>
    </source>
</reference>
<proteinExistence type="predicted"/>
<dbReference type="EMBL" id="CP042582">
    <property type="protein sequence ID" value="QEX24837.1"/>
    <property type="molecule type" value="Genomic_DNA"/>
</dbReference>